<evidence type="ECO:0000313" key="2">
    <source>
        <dbReference type="Proteomes" id="UP001055879"/>
    </source>
</evidence>
<name>A0ACB8XTK3_ARCLA</name>
<reference evidence="2" key="1">
    <citation type="journal article" date="2022" name="Mol. Ecol. Resour.">
        <title>The genomes of chicory, endive, great burdock and yacon provide insights into Asteraceae palaeo-polyploidization history and plant inulin production.</title>
        <authorList>
            <person name="Fan W."/>
            <person name="Wang S."/>
            <person name="Wang H."/>
            <person name="Wang A."/>
            <person name="Jiang F."/>
            <person name="Liu H."/>
            <person name="Zhao H."/>
            <person name="Xu D."/>
            <person name="Zhang Y."/>
        </authorList>
    </citation>
    <scope>NUCLEOTIDE SEQUENCE [LARGE SCALE GENOMIC DNA]</scope>
    <source>
        <strain evidence="2">cv. Niubang</strain>
    </source>
</reference>
<dbReference type="EMBL" id="CM042061">
    <property type="protein sequence ID" value="KAI3673172.1"/>
    <property type="molecule type" value="Genomic_DNA"/>
</dbReference>
<gene>
    <name evidence="1" type="ORF">L6452_39288</name>
</gene>
<reference evidence="1 2" key="2">
    <citation type="journal article" date="2022" name="Mol. Ecol. Resour.">
        <title>The genomes of chicory, endive, great burdock and yacon provide insights into Asteraceae paleo-polyploidization history and plant inulin production.</title>
        <authorList>
            <person name="Fan W."/>
            <person name="Wang S."/>
            <person name="Wang H."/>
            <person name="Wang A."/>
            <person name="Jiang F."/>
            <person name="Liu H."/>
            <person name="Zhao H."/>
            <person name="Xu D."/>
            <person name="Zhang Y."/>
        </authorList>
    </citation>
    <scope>NUCLEOTIDE SEQUENCE [LARGE SCALE GENOMIC DNA]</scope>
    <source>
        <strain evidence="2">cv. Niubang</strain>
    </source>
</reference>
<proteinExistence type="predicted"/>
<keyword evidence="2" id="KW-1185">Reference proteome</keyword>
<dbReference type="Proteomes" id="UP001055879">
    <property type="component" value="Linkage Group LG15"/>
</dbReference>
<organism evidence="1 2">
    <name type="scientific">Arctium lappa</name>
    <name type="common">Greater burdock</name>
    <name type="synonym">Lappa major</name>
    <dbReference type="NCBI Taxonomy" id="4217"/>
    <lineage>
        <taxon>Eukaryota</taxon>
        <taxon>Viridiplantae</taxon>
        <taxon>Streptophyta</taxon>
        <taxon>Embryophyta</taxon>
        <taxon>Tracheophyta</taxon>
        <taxon>Spermatophyta</taxon>
        <taxon>Magnoliopsida</taxon>
        <taxon>eudicotyledons</taxon>
        <taxon>Gunneridae</taxon>
        <taxon>Pentapetalae</taxon>
        <taxon>asterids</taxon>
        <taxon>campanulids</taxon>
        <taxon>Asterales</taxon>
        <taxon>Asteraceae</taxon>
        <taxon>Carduoideae</taxon>
        <taxon>Cardueae</taxon>
        <taxon>Arctiinae</taxon>
        <taxon>Arctium</taxon>
    </lineage>
</organism>
<comment type="caution">
    <text evidence="1">The sequence shown here is derived from an EMBL/GenBank/DDBJ whole genome shotgun (WGS) entry which is preliminary data.</text>
</comment>
<sequence length="94" mass="10972">MEFNTIKIQLSHHHLRALQRDMMRLIIQKATQFMVREQYMDPWNEVRIGKLFEDLDALACTISVKMTSSPLISFPPSAFGGDGLSRYRTDFHEI</sequence>
<evidence type="ECO:0000313" key="1">
    <source>
        <dbReference type="EMBL" id="KAI3673172.1"/>
    </source>
</evidence>
<accession>A0ACB8XTK3</accession>
<protein>
    <submittedName>
        <fullName evidence="1">Uncharacterized protein</fullName>
    </submittedName>
</protein>